<evidence type="ECO:0008006" key="15">
    <source>
        <dbReference type="Google" id="ProtNLM"/>
    </source>
</evidence>
<evidence type="ECO:0000313" key="14">
    <source>
        <dbReference type="Proteomes" id="UP000694383"/>
    </source>
</evidence>
<evidence type="ECO:0000256" key="2">
    <source>
        <dbReference type="ARBA" id="ARBA00004496"/>
    </source>
</evidence>
<dbReference type="Pfam" id="PF00514">
    <property type="entry name" value="Arm"/>
    <property type="match status" value="2"/>
</dbReference>
<accession>A0A8C7YK34</accession>
<dbReference type="GO" id="GO:0005634">
    <property type="term" value="C:nucleus"/>
    <property type="evidence" value="ECO:0007669"/>
    <property type="project" value="UniProtKB-SubCell"/>
</dbReference>
<keyword evidence="11" id="KW-0175">Coiled coil</keyword>
<keyword evidence="5" id="KW-0963">Cytoplasm</keyword>
<evidence type="ECO:0000256" key="4">
    <source>
        <dbReference type="ARBA" id="ARBA00005462"/>
    </source>
</evidence>
<dbReference type="InterPro" id="IPR011989">
    <property type="entry name" value="ARM-like"/>
</dbReference>
<evidence type="ECO:0000256" key="10">
    <source>
        <dbReference type="PROSITE-ProRule" id="PRU00259"/>
    </source>
</evidence>
<reference evidence="13" key="2">
    <citation type="submission" date="2025-09" db="UniProtKB">
        <authorList>
            <consortium name="Ensembl"/>
        </authorList>
    </citation>
    <scope>IDENTIFICATION</scope>
</reference>
<dbReference type="InterPro" id="IPR000225">
    <property type="entry name" value="Armadillo"/>
</dbReference>
<dbReference type="PANTHER" id="PTHR10372">
    <property type="entry name" value="PLAKOPHILLIN-RELATED"/>
    <property type="match status" value="1"/>
</dbReference>
<dbReference type="FunFam" id="1.25.10.10:FF:000007">
    <property type="entry name" value="ARVCF, delta catenin family member"/>
    <property type="match status" value="1"/>
</dbReference>
<dbReference type="Ensembl" id="ENSOSIT00000029864.1">
    <property type="protein sequence ID" value="ENSOSIP00000028334.1"/>
    <property type="gene ID" value="ENSOSIG00000012722.1"/>
</dbReference>
<dbReference type="GeneTree" id="ENSGT00940000156045"/>
<protein>
    <recommendedName>
        <fullName evidence="15">Catenin delta 1</fullName>
    </recommendedName>
</protein>
<feature type="repeat" description="ARM" evidence="10">
    <location>
        <begin position="440"/>
        <end position="483"/>
    </location>
</feature>
<feature type="coiled-coil region" evidence="11">
    <location>
        <begin position="9"/>
        <end position="36"/>
    </location>
</feature>
<dbReference type="GO" id="GO:0098609">
    <property type="term" value="P:cell-cell adhesion"/>
    <property type="evidence" value="ECO:0007669"/>
    <property type="project" value="InterPro"/>
</dbReference>
<evidence type="ECO:0000256" key="12">
    <source>
        <dbReference type="SAM" id="MobiDB-lite"/>
    </source>
</evidence>
<evidence type="ECO:0000256" key="11">
    <source>
        <dbReference type="SAM" id="Coils"/>
    </source>
</evidence>
<evidence type="ECO:0000256" key="7">
    <source>
        <dbReference type="ARBA" id="ARBA00022889"/>
    </source>
</evidence>
<dbReference type="PANTHER" id="PTHR10372:SF6">
    <property type="entry name" value="CATENIN DELTA-1"/>
    <property type="match status" value="1"/>
</dbReference>
<comment type="similarity">
    <text evidence="4">Belongs to the beta-catenin family.</text>
</comment>
<keyword evidence="7" id="KW-0130">Cell adhesion</keyword>
<evidence type="ECO:0000256" key="8">
    <source>
        <dbReference type="ARBA" id="ARBA00022949"/>
    </source>
</evidence>
<dbReference type="SUPFAM" id="SSF48371">
    <property type="entry name" value="ARM repeat"/>
    <property type="match status" value="1"/>
</dbReference>
<feature type="region of interest" description="Disordered" evidence="12">
    <location>
        <begin position="593"/>
        <end position="634"/>
    </location>
</feature>
<proteinExistence type="inferred from homology"/>
<dbReference type="InterPro" id="IPR016024">
    <property type="entry name" value="ARM-type_fold"/>
</dbReference>
<keyword evidence="8" id="KW-0965">Cell junction</keyword>
<reference evidence="13" key="1">
    <citation type="submission" date="2025-08" db="UniProtKB">
        <authorList>
            <consortium name="Ensembl"/>
        </authorList>
    </citation>
    <scope>IDENTIFICATION</scope>
</reference>
<evidence type="ECO:0000256" key="3">
    <source>
        <dbReference type="ARBA" id="ARBA00004536"/>
    </source>
</evidence>
<feature type="region of interest" description="Disordered" evidence="12">
    <location>
        <begin position="832"/>
        <end position="858"/>
    </location>
</feature>
<keyword evidence="6" id="KW-0677">Repeat</keyword>
<dbReference type="SMART" id="SM00185">
    <property type="entry name" value="ARM"/>
    <property type="match status" value="6"/>
</dbReference>
<feature type="compositionally biased region" description="Basic and acidic residues" evidence="12">
    <location>
        <begin position="619"/>
        <end position="634"/>
    </location>
</feature>
<organism evidence="13 14">
    <name type="scientific">Oryzias sinensis</name>
    <name type="common">Chinese medaka</name>
    <dbReference type="NCBI Taxonomy" id="183150"/>
    <lineage>
        <taxon>Eukaryota</taxon>
        <taxon>Metazoa</taxon>
        <taxon>Chordata</taxon>
        <taxon>Craniata</taxon>
        <taxon>Vertebrata</taxon>
        <taxon>Euteleostomi</taxon>
        <taxon>Actinopterygii</taxon>
        <taxon>Neopterygii</taxon>
        <taxon>Teleostei</taxon>
        <taxon>Neoteleostei</taxon>
        <taxon>Acanthomorphata</taxon>
        <taxon>Ovalentaria</taxon>
        <taxon>Atherinomorphae</taxon>
        <taxon>Beloniformes</taxon>
        <taxon>Adrianichthyidae</taxon>
        <taxon>Oryziinae</taxon>
        <taxon>Oryzias</taxon>
    </lineage>
</organism>
<evidence type="ECO:0000313" key="13">
    <source>
        <dbReference type="Ensembl" id="ENSOSIP00000028334.1"/>
    </source>
</evidence>
<evidence type="ECO:0000256" key="5">
    <source>
        <dbReference type="ARBA" id="ARBA00022490"/>
    </source>
</evidence>
<keyword evidence="9" id="KW-0539">Nucleus</keyword>
<comment type="subcellular location">
    <subcellularLocation>
        <location evidence="3">Cell junction</location>
        <location evidence="3">Adherens junction</location>
    </subcellularLocation>
    <subcellularLocation>
        <location evidence="2">Cytoplasm</location>
    </subcellularLocation>
    <subcellularLocation>
        <location evidence="1">Nucleus</location>
    </subcellularLocation>
</comment>
<feature type="repeat" description="ARM" evidence="10">
    <location>
        <begin position="397"/>
        <end position="434"/>
    </location>
</feature>
<dbReference type="Proteomes" id="UP000694383">
    <property type="component" value="Unplaced"/>
</dbReference>
<evidence type="ECO:0000256" key="6">
    <source>
        <dbReference type="ARBA" id="ARBA00022737"/>
    </source>
</evidence>
<dbReference type="GO" id="GO:0005886">
    <property type="term" value="C:plasma membrane"/>
    <property type="evidence" value="ECO:0007669"/>
    <property type="project" value="TreeGrafter"/>
</dbReference>
<name>A0A8C7YK34_9TELE</name>
<dbReference type="PROSITE" id="PS50176">
    <property type="entry name" value="ARM_REPEAT"/>
    <property type="match status" value="3"/>
</dbReference>
<dbReference type="AlphaFoldDB" id="A0A8C7YK34"/>
<dbReference type="GO" id="GO:0005737">
    <property type="term" value="C:cytoplasm"/>
    <property type="evidence" value="ECO:0007669"/>
    <property type="project" value="UniProtKB-SubCell"/>
</dbReference>
<evidence type="ECO:0000256" key="9">
    <source>
        <dbReference type="ARBA" id="ARBA00023242"/>
    </source>
</evidence>
<sequence>HDDTQCESAAALLESVREQEVQFEQLTRALEEERRRVGLPATSPSALGHPFPHIQNGRLGDADIERLKLTDSYINNTQHILSSPRREQPDDLIMGYLDVACFVVFVYERFVSQQRKKCQNNHISFVSLLFQMKKPMSRTVMPSESMGLDGGITVPGMGVYSATLDRPYRQPGAADYPTATVPRNYHYGPMVGGYDEYRGGPPSEAYTSLSRGSHMDERYRTLDSGYRAPSRQQLDPYAAQPQVGRVMRALGSAMEMRYGQGPYVLDEDQRSVGYSDYGMGPPPIHPGGYGTMPRLGAGPGGMEKRRLRSCEDTLDGDMRGVDPYAWGSPMTMDRGSMASLDSTLRKTAPGTWRQPELPEVIAMLNYRFDPVKINAAAFLQHLTFKNDKVKSEVRRLKGIPILVSLLDHPSKEVHHSACGALKNISYGQDQDNKIAIKNCEGVFALAKLLRKTNDQDLTDTITGTLWNLSSHDAVKMDIVDHALHALADEVIVPRSGWEQGNLGREETCKPRHLEWETALTNTAGCLRNVSSERSEARRKLRDCNGLVDSIMYIVQSQINCKDVDNKLVENCVCLLRNLSYQVHREIPDAERYAEATPLNQGPPTANKGGCFGSRKSKGKKDGDDGNGDHVEIPKRSTPAKGYELLFQPEVVRIYTSLLKESKNSSVLEAVAGAIQNLCAGRWLFGRYIRTTVRLETGLPLMTELLAHGNDRVVRAMSGALRNLAIDNRNRELLGSHAVPNLVANLPGGQSQTGRTLSEETVISVLSTLAEVMGNNVDAAKLLRQSQGVERLVLIVKNGERSEREVRAAGQVLQLVWAHKELRRPLEKDGWKKGDFMVSPNPNTSNGPSTRANGTHEDSSMPLLDKVLIPLTSESYSTLDQRERRQTLDDTADTLQVPEPFLCSCFLLTVFTRNPLHSNEHFRAAAFPPHS</sequence>
<feature type="repeat" description="ARM" evidence="10">
    <location>
        <begin position="696"/>
        <end position="738"/>
    </location>
</feature>
<keyword evidence="14" id="KW-1185">Reference proteome</keyword>
<evidence type="ECO:0000256" key="1">
    <source>
        <dbReference type="ARBA" id="ARBA00004123"/>
    </source>
</evidence>
<dbReference type="Gene3D" id="1.25.10.10">
    <property type="entry name" value="Leucine-rich Repeat Variant"/>
    <property type="match status" value="1"/>
</dbReference>
<feature type="compositionally biased region" description="Polar residues" evidence="12">
    <location>
        <begin position="839"/>
        <end position="852"/>
    </location>
</feature>
<dbReference type="GO" id="GO:0005912">
    <property type="term" value="C:adherens junction"/>
    <property type="evidence" value="ECO:0007669"/>
    <property type="project" value="UniProtKB-SubCell"/>
</dbReference>
<dbReference type="InterPro" id="IPR028435">
    <property type="entry name" value="Plakophilin/d_Catenin"/>
</dbReference>